<dbReference type="EMBL" id="JAAGKO020000027">
    <property type="protein sequence ID" value="MDI5964826.1"/>
    <property type="molecule type" value="Genomic_DNA"/>
</dbReference>
<gene>
    <name evidence="2" type="ORF">POF43_019215</name>
</gene>
<protein>
    <submittedName>
        <fullName evidence="2">Helix-turn-helix domain-containing protein</fullName>
    </submittedName>
</protein>
<evidence type="ECO:0000313" key="2">
    <source>
        <dbReference type="EMBL" id="MDI5964826.1"/>
    </source>
</evidence>
<sequence>MPQEVLGDVDDWVTPQEASRLVKVTVQTLANWRARKTGPAYKKISPGRAGRVRYSRQTVLAWINGEREPAA</sequence>
<keyword evidence="3" id="KW-1185">Reference proteome</keyword>
<dbReference type="RefSeq" id="WP_271323174.1">
    <property type="nucleotide sequence ID" value="NZ_JAAGKO020000027.1"/>
</dbReference>
<feature type="domain" description="Helix-turn-helix" evidence="1">
    <location>
        <begin position="12"/>
        <end position="65"/>
    </location>
</feature>
<reference evidence="2 3" key="1">
    <citation type="submission" date="2023-05" db="EMBL/GenBank/DDBJ databases">
        <title>Streptantibioticus silvisoli sp. nov., acidotolerant actinomycetes 1 from pine litter.</title>
        <authorList>
            <person name="Swiecimska M."/>
            <person name="Golinska P."/>
            <person name="Sangal V."/>
            <person name="Wachnowicz B."/>
            <person name="Goodfellow M."/>
        </authorList>
    </citation>
    <scope>NUCLEOTIDE SEQUENCE [LARGE SCALE GENOMIC DNA]</scope>
    <source>
        <strain evidence="2 3">SL54</strain>
    </source>
</reference>
<dbReference type="SUPFAM" id="SSF46955">
    <property type="entry name" value="Putative DNA-binding domain"/>
    <property type="match status" value="1"/>
</dbReference>
<name>A0ABT6W253_9ACTN</name>
<dbReference type="Pfam" id="PF12728">
    <property type="entry name" value="HTH_17"/>
    <property type="match status" value="1"/>
</dbReference>
<dbReference type="Proteomes" id="UP001156398">
    <property type="component" value="Unassembled WGS sequence"/>
</dbReference>
<evidence type="ECO:0000259" key="1">
    <source>
        <dbReference type="Pfam" id="PF12728"/>
    </source>
</evidence>
<organism evidence="2 3">
    <name type="scientific">Streptantibioticus silvisoli</name>
    <dbReference type="NCBI Taxonomy" id="2705255"/>
    <lineage>
        <taxon>Bacteria</taxon>
        <taxon>Bacillati</taxon>
        <taxon>Actinomycetota</taxon>
        <taxon>Actinomycetes</taxon>
        <taxon>Kitasatosporales</taxon>
        <taxon>Streptomycetaceae</taxon>
        <taxon>Streptantibioticus</taxon>
    </lineage>
</organism>
<proteinExistence type="predicted"/>
<dbReference type="InterPro" id="IPR041657">
    <property type="entry name" value="HTH_17"/>
</dbReference>
<comment type="caution">
    <text evidence="2">The sequence shown here is derived from an EMBL/GenBank/DDBJ whole genome shotgun (WGS) entry which is preliminary data.</text>
</comment>
<evidence type="ECO:0000313" key="3">
    <source>
        <dbReference type="Proteomes" id="UP001156398"/>
    </source>
</evidence>
<dbReference type="InterPro" id="IPR009061">
    <property type="entry name" value="DNA-bd_dom_put_sf"/>
</dbReference>
<accession>A0ABT6W253</accession>